<organism evidence="1 2">
    <name type="scientific">Jaapia argillacea MUCL 33604</name>
    <dbReference type="NCBI Taxonomy" id="933084"/>
    <lineage>
        <taxon>Eukaryota</taxon>
        <taxon>Fungi</taxon>
        <taxon>Dikarya</taxon>
        <taxon>Basidiomycota</taxon>
        <taxon>Agaricomycotina</taxon>
        <taxon>Agaricomycetes</taxon>
        <taxon>Agaricomycetidae</taxon>
        <taxon>Jaapiales</taxon>
        <taxon>Jaapiaceae</taxon>
        <taxon>Jaapia</taxon>
    </lineage>
</organism>
<evidence type="ECO:0000313" key="2">
    <source>
        <dbReference type="Proteomes" id="UP000027265"/>
    </source>
</evidence>
<protein>
    <submittedName>
        <fullName evidence="1">Uncharacterized protein</fullName>
    </submittedName>
</protein>
<sequence>MVVFQKWDLSLVEATKSGLVVRGDEIWLVDVETNLPNPRRSFTLSFSSHPKFSSSNNRTFNERKTEVPTSANSLIPPLSAQMRHEPNFIPHLHLKVLSYCNLPNRTEAHLSIGLQAALGVHW</sequence>
<evidence type="ECO:0000313" key="1">
    <source>
        <dbReference type="EMBL" id="KDQ52279.1"/>
    </source>
</evidence>
<gene>
    <name evidence="1" type="ORF">JAAARDRAFT_487244</name>
</gene>
<keyword evidence="2" id="KW-1185">Reference proteome</keyword>
<name>A0A067PBX1_9AGAM</name>
<dbReference type="HOGENOM" id="CLU_2027075_0_0_1"/>
<reference evidence="2" key="1">
    <citation type="journal article" date="2014" name="Proc. Natl. Acad. Sci. U.S.A.">
        <title>Extensive sampling of basidiomycete genomes demonstrates inadequacy of the white-rot/brown-rot paradigm for wood decay fungi.</title>
        <authorList>
            <person name="Riley R."/>
            <person name="Salamov A.A."/>
            <person name="Brown D.W."/>
            <person name="Nagy L.G."/>
            <person name="Floudas D."/>
            <person name="Held B.W."/>
            <person name="Levasseur A."/>
            <person name="Lombard V."/>
            <person name="Morin E."/>
            <person name="Otillar R."/>
            <person name="Lindquist E.A."/>
            <person name="Sun H."/>
            <person name="LaButti K.M."/>
            <person name="Schmutz J."/>
            <person name="Jabbour D."/>
            <person name="Luo H."/>
            <person name="Baker S.E."/>
            <person name="Pisabarro A.G."/>
            <person name="Walton J.D."/>
            <person name="Blanchette R.A."/>
            <person name="Henrissat B."/>
            <person name="Martin F."/>
            <person name="Cullen D."/>
            <person name="Hibbett D.S."/>
            <person name="Grigoriev I.V."/>
        </authorList>
    </citation>
    <scope>NUCLEOTIDE SEQUENCE [LARGE SCALE GENOMIC DNA]</scope>
    <source>
        <strain evidence="2">MUCL 33604</strain>
    </source>
</reference>
<proteinExistence type="predicted"/>
<accession>A0A067PBX1</accession>
<dbReference type="InParanoid" id="A0A067PBX1"/>
<dbReference type="AlphaFoldDB" id="A0A067PBX1"/>
<dbReference type="EMBL" id="KL197741">
    <property type="protein sequence ID" value="KDQ52279.1"/>
    <property type="molecule type" value="Genomic_DNA"/>
</dbReference>
<dbReference type="Proteomes" id="UP000027265">
    <property type="component" value="Unassembled WGS sequence"/>
</dbReference>